<dbReference type="InterPro" id="IPR050859">
    <property type="entry name" value="Class-I_PLP-dep_aminotransf"/>
</dbReference>
<feature type="domain" description="Aminotransferase class I/classII large" evidence="6">
    <location>
        <begin position="126"/>
        <end position="460"/>
    </location>
</feature>
<dbReference type="Proteomes" id="UP001175211">
    <property type="component" value="Unassembled WGS sequence"/>
</dbReference>
<comment type="caution">
    <text evidence="7">The sequence shown here is derived from an EMBL/GenBank/DDBJ whole genome shotgun (WGS) entry which is preliminary data.</text>
</comment>
<dbReference type="AlphaFoldDB" id="A0AA39KCX6"/>
<dbReference type="CDD" id="cd00609">
    <property type="entry name" value="AAT_like"/>
    <property type="match status" value="1"/>
</dbReference>
<gene>
    <name evidence="7" type="ORF">EV420DRAFT_1546761</name>
</gene>
<proteinExistence type="inferred from homology"/>
<organism evidence="7 8">
    <name type="scientific">Armillaria tabescens</name>
    <name type="common">Ringless honey mushroom</name>
    <name type="synonym">Agaricus tabescens</name>
    <dbReference type="NCBI Taxonomy" id="1929756"/>
    <lineage>
        <taxon>Eukaryota</taxon>
        <taxon>Fungi</taxon>
        <taxon>Dikarya</taxon>
        <taxon>Basidiomycota</taxon>
        <taxon>Agaricomycotina</taxon>
        <taxon>Agaricomycetes</taxon>
        <taxon>Agaricomycetidae</taxon>
        <taxon>Agaricales</taxon>
        <taxon>Marasmiineae</taxon>
        <taxon>Physalacriaceae</taxon>
        <taxon>Desarmillaria</taxon>
    </lineage>
</organism>
<dbReference type="Gene3D" id="3.40.640.10">
    <property type="entry name" value="Type I PLP-dependent aspartate aminotransferase-like (Major domain)"/>
    <property type="match status" value="1"/>
</dbReference>
<dbReference type="RefSeq" id="XP_060329964.1">
    <property type="nucleotide sequence ID" value="XM_060473317.1"/>
</dbReference>
<evidence type="ECO:0000256" key="3">
    <source>
        <dbReference type="ARBA" id="ARBA00022576"/>
    </source>
</evidence>
<dbReference type="Pfam" id="PF00155">
    <property type="entry name" value="Aminotran_1_2"/>
    <property type="match status" value="1"/>
</dbReference>
<keyword evidence="4 7" id="KW-0808">Transferase</keyword>
<dbReference type="PANTHER" id="PTHR42790">
    <property type="entry name" value="AMINOTRANSFERASE"/>
    <property type="match status" value="1"/>
</dbReference>
<protein>
    <submittedName>
        <fullName evidence="7">PLP-dependent transferase</fullName>
    </submittedName>
</protein>
<evidence type="ECO:0000313" key="7">
    <source>
        <dbReference type="EMBL" id="KAK0457665.1"/>
    </source>
</evidence>
<keyword evidence="5" id="KW-0663">Pyridoxal phosphate</keyword>
<keyword evidence="8" id="KW-1185">Reference proteome</keyword>
<dbReference type="GO" id="GO:0030170">
    <property type="term" value="F:pyridoxal phosphate binding"/>
    <property type="evidence" value="ECO:0007669"/>
    <property type="project" value="InterPro"/>
</dbReference>
<accession>A0AA39KCX6</accession>
<dbReference type="InterPro" id="IPR015421">
    <property type="entry name" value="PyrdxlP-dep_Trfase_major"/>
</dbReference>
<dbReference type="SUPFAM" id="SSF53383">
    <property type="entry name" value="PLP-dependent transferases"/>
    <property type="match status" value="1"/>
</dbReference>
<reference evidence="7" key="1">
    <citation type="submission" date="2023-06" db="EMBL/GenBank/DDBJ databases">
        <authorList>
            <consortium name="Lawrence Berkeley National Laboratory"/>
            <person name="Ahrendt S."/>
            <person name="Sahu N."/>
            <person name="Indic B."/>
            <person name="Wong-Bajracharya J."/>
            <person name="Merenyi Z."/>
            <person name="Ke H.-M."/>
            <person name="Monk M."/>
            <person name="Kocsube S."/>
            <person name="Drula E."/>
            <person name="Lipzen A."/>
            <person name="Balint B."/>
            <person name="Henrissat B."/>
            <person name="Andreopoulos B."/>
            <person name="Martin F.M."/>
            <person name="Harder C.B."/>
            <person name="Rigling D."/>
            <person name="Ford K.L."/>
            <person name="Foster G.D."/>
            <person name="Pangilinan J."/>
            <person name="Papanicolaou A."/>
            <person name="Barry K."/>
            <person name="LaButti K."/>
            <person name="Viragh M."/>
            <person name="Koriabine M."/>
            <person name="Yan M."/>
            <person name="Riley R."/>
            <person name="Champramary S."/>
            <person name="Plett K.L."/>
            <person name="Tsai I.J."/>
            <person name="Slot J."/>
            <person name="Sipos G."/>
            <person name="Plett J."/>
            <person name="Nagy L.G."/>
            <person name="Grigoriev I.V."/>
        </authorList>
    </citation>
    <scope>NUCLEOTIDE SEQUENCE</scope>
    <source>
        <strain evidence="7">CCBAS 213</strain>
    </source>
</reference>
<dbReference type="GO" id="GO:0008483">
    <property type="term" value="F:transaminase activity"/>
    <property type="evidence" value="ECO:0007669"/>
    <property type="project" value="UniProtKB-KW"/>
</dbReference>
<dbReference type="InterPro" id="IPR004839">
    <property type="entry name" value="Aminotransferase_I/II_large"/>
</dbReference>
<dbReference type="GeneID" id="85356865"/>
<evidence type="ECO:0000256" key="2">
    <source>
        <dbReference type="ARBA" id="ARBA00007441"/>
    </source>
</evidence>
<comment type="cofactor">
    <cofactor evidence="1">
        <name>pyridoxal 5'-phosphate</name>
        <dbReference type="ChEBI" id="CHEBI:597326"/>
    </cofactor>
</comment>
<dbReference type="GO" id="GO:1901605">
    <property type="term" value="P:alpha-amino acid metabolic process"/>
    <property type="evidence" value="ECO:0007669"/>
    <property type="project" value="TreeGrafter"/>
</dbReference>
<evidence type="ECO:0000259" key="6">
    <source>
        <dbReference type="Pfam" id="PF00155"/>
    </source>
</evidence>
<dbReference type="EMBL" id="JAUEPS010000020">
    <property type="protein sequence ID" value="KAK0457665.1"/>
    <property type="molecule type" value="Genomic_DNA"/>
</dbReference>
<evidence type="ECO:0000256" key="1">
    <source>
        <dbReference type="ARBA" id="ARBA00001933"/>
    </source>
</evidence>
<dbReference type="InterPro" id="IPR015424">
    <property type="entry name" value="PyrdxlP-dep_Trfase"/>
</dbReference>
<evidence type="ECO:0000313" key="8">
    <source>
        <dbReference type="Proteomes" id="UP001175211"/>
    </source>
</evidence>
<name>A0AA39KCX6_ARMTA</name>
<evidence type="ECO:0000256" key="5">
    <source>
        <dbReference type="ARBA" id="ARBA00022898"/>
    </source>
</evidence>
<evidence type="ECO:0000256" key="4">
    <source>
        <dbReference type="ARBA" id="ARBA00022679"/>
    </source>
</evidence>
<keyword evidence="3" id="KW-0032">Aminotransferase</keyword>
<comment type="similarity">
    <text evidence="2">Belongs to the class-I pyridoxal-phosphate-dependent aminotransferase family.</text>
</comment>
<sequence length="509" mass="57951">MDAIDLRHHLNTLSLSRSPSPLKDIINYMTIDGMLSLAGGLPHPSLFPFVNLEADVYAPTVDLNSDTRELVHLTVHRDDKNQGQVVDLAGILQYTQVMGNSWLLQFTHEFMRTVFQPGYGNYETLLNEGNTDGWNKVVSLLCESGDCIIIEKYTYSSAQALWIPMGCKGVPIDMDEEGMRADALEDVLQQWDVKRPGEKRPHVLYTVPTGQNPTGCAMSARRKQDIYSICVKYDIIIVEDDPYYFLQFEEYRRGRNRSATPPKYDEPTFLRSLERTFLSFDTQGRVIRLDTFSKTLAPGNRLGWFTCNPLFAERLLRGAEVTTQAPSGWSQAIIAELLRSWGPGISGYLRWLSSLIKQYEVRRDWMCDAIADAFDVEKGTDGEGLVAYSQGIKLFSFVPARAGMFLWCKMYLGEHRDYLEAKQNIREGEDSEAIFETRIWKELLEEKVLLTPGSYYTPWQGKDRKSIATSGREPDVVFFRLAFSMTTKEDVVPAIQRMAKALRLSWGIA</sequence>
<dbReference type="PANTHER" id="PTHR42790:SF1">
    <property type="entry name" value="AROMATIC AMINO ACID AMINOTRANSFERASE, HYPOTHETICAL (EUROFUNG)"/>
    <property type="match status" value="1"/>
</dbReference>